<evidence type="ECO:0000259" key="10">
    <source>
        <dbReference type="Pfam" id="PF08501"/>
    </source>
</evidence>
<dbReference type="InterPro" id="IPR006151">
    <property type="entry name" value="Shikm_DH/Glu-tRNA_Rdtase"/>
</dbReference>
<organism evidence="12">
    <name type="scientific">Caldilineaceae bacterium SB0662_bin_9</name>
    <dbReference type="NCBI Taxonomy" id="2605258"/>
    <lineage>
        <taxon>Bacteria</taxon>
        <taxon>Bacillati</taxon>
        <taxon>Chloroflexota</taxon>
        <taxon>Caldilineae</taxon>
        <taxon>Caldilineales</taxon>
        <taxon>Caldilineaceae</taxon>
    </lineage>
</organism>
<feature type="domain" description="SDH C-terminal" evidence="11">
    <location>
        <begin position="257"/>
        <end position="286"/>
    </location>
</feature>
<dbReference type="SUPFAM" id="SSF51735">
    <property type="entry name" value="NAD(P)-binding Rossmann-fold domains"/>
    <property type="match status" value="1"/>
</dbReference>
<dbReference type="GO" id="GO:0008652">
    <property type="term" value="P:amino acid biosynthetic process"/>
    <property type="evidence" value="ECO:0007669"/>
    <property type="project" value="UniProtKB-KW"/>
</dbReference>
<evidence type="ECO:0000256" key="5">
    <source>
        <dbReference type="ARBA" id="ARBA00023002"/>
    </source>
</evidence>
<dbReference type="Pfam" id="PF01488">
    <property type="entry name" value="Shikimate_DH"/>
    <property type="match status" value="1"/>
</dbReference>
<accession>A0A6B1DM91</accession>
<name>A0A6B1DM91_9CHLR</name>
<dbReference type="GO" id="GO:0019632">
    <property type="term" value="P:shikimate metabolic process"/>
    <property type="evidence" value="ECO:0007669"/>
    <property type="project" value="InterPro"/>
</dbReference>
<dbReference type="EC" id="1.1.1.25" evidence="2 8"/>
<dbReference type="Gene3D" id="3.40.50.10860">
    <property type="entry name" value="Leucine Dehydrogenase, chain A, domain 1"/>
    <property type="match status" value="1"/>
</dbReference>
<gene>
    <name evidence="8" type="primary">aroE</name>
    <name evidence="12" type="ORF">F4Y08_01070</name>
</gene>
<evidence type="ECO:0000259" key="11">
    <source>
        <dbReference type="Pfam" id="PF18317"/>
    </source>
</evidence>
<sequence length="296" mass="31783">MPESITPHTRKVGLIGWPVGHSGSPRMHNAAFAAAGMDWVYLPLPVPVNPKDRIGQAVRGLGALGFQGANVTIPHKRNVMSHLSDISAVARAAGAVNTVTVRDDGDLAGDNTDVWGFFSVLEEAGWSAHSGSALVLGAGGSARAVLTGLLEAGCRDVRVHNRTRTRAEELVRDFRALYPAASMRVIGSEREVSAAGREVDLVVNSTSLGMDPHIDTCPVAPDFPWRSGQWAYDLVYNPPATLFLSRAGHGGARCIGGMEMLVRQGARSFEIWTGRMPDLDLMRRELNLHLGFQTDG</sequence>
<dbReference type="UniPathway" id="UPA00053">
    <property type="reaction ID" value="UER00087"/>
</dbReference>
<dbReference type="InterPro" id="IPR013708">
    <property type="entry name" value="Shikimate_DH-bd_N"/>
</dbReference>
<feature type="binding site" evidence="8">
    <location>
        <position position="236"/>
    </location>
    <ligand>
        <name>shikimate</name>
        <dbReference type="ChEBI" id="CHEBI:36208"/>
    </ligand>
</feature>
<keyword evidence="6 8" id="KW-0057">Aromatic amino acid biosynthesis</keyword>
<dbReference type="Pfam" id="PF18317">
    <property type="entry name" value="SDH_C"/>
    <property type="match status" value="1"/>
</dbReference>
<evidence type="ECO:0000256" key="6">
    <source>
        <dbReference type="ARBA" id="ARBA00023141"/>
    </source>
</evidence>
<dbReference type="EMBL" id="VXPY01000009">
    <property type="protein sequence ID" value="MYD88919.1"/>
    <property type="molecule type" value="Genomic_DNA"/>
</dbReference>
<protein>
    <recommendedName>
        <fullName evidence="2 8">Shikimate dehydrogenase (NADP(+))</fullName>
        <shortName evidence="8">SDH</shortName>
        <ecNumber evidence="2 8">1.1.1.25</ecNumber>
    </recommendedName>
</protein>
<evidence type="ECO:0000256" key="7">
    <source>
        <dbReference type="ARBA" id="ARBA00049442"/>
    </source>
</evidence>
<feature type="binding site" evidence="8">
    <location>
        <position position="264"/>
    </location>
    <ligand>
        <name>shikimate</name>
        <dbReference type="ChEBI" id="CHEBI:36208"/>
    </ligand>
</feature>
<comment type="caution">
    <text evidence="8">Lacks conserved residue(s) required for the propagation of feature annotation.</text>
</comment>
<proteinExistence type="inferred from homology"/>
<keyword evidence="4 8" id="KW-0521">NADP</keyword>
<feature type="binding site" evidence="8">
    <location>
        <position position="234"/>
    </location>
    <ligand>
        <name>NADP(+)</name>
        <dbReference type="ChEBI" id="CHEBI:58349"/>
    </ligand>
</feature>
<dbReference type="CDD" id="cd01065">
    <property type="entry name" value="NAD_bind_Shikimate_DH"/>
    <property type="match status" value="1"/>
</dbReference>
<dbReference type="InterPro" id="IPR011342">
    <property type="entry name" value="Shikimate_DH"/>
</dbReference>
<dbReference type="InterPro" id="IPR022893">
    <property type="entry name" value="Shikimate_DH_fam"/>
</dbReference>
<dbReference type="InterPro" id="IPR046346">
    <property type="entry name" value="Aminoacid_DH-like_N_sf"/>
</dbReference>
<feature type="binding site" evidence="8">
    <location>
        <position position="113"/>
    </location>
    <ligand>
        <name>shikimate</name>
        <dbReference type="ChEBI" id="CHEBI:36208"/>
    </ligand>
</feature>
<feature type="binding site" evidence="8">
    <location>
        <position position="97"/>
    </location>
    <ligand>
        <name>shikimate</name>
        <dbReference type="ChEBI" id="CHEBI:36208"/>
    </ligand>
</feature>
<dbReference type="HAMAP" id="MF_00222">
    <property type="entry name" value="Shikimate_DH_AroE"/>
    <property type="match status" value="1"/>
</dbReference>
<dbReference type="InterPro" id="IPR041121">
    <property type="entry name" value="SDH_C"/>
</dbReference>
<reference evidence="12" key="1">
    <citation type="submission" date="2019-09" db="EMBL/GenBank/DDBJ databases">
        <title>Characterisation of the sponge microbiome using genome-centric metagenomics.</title>
        <authorList>
            <person name="Engelberts J.P."/>
            <person name="Robbins S.J."/>
            <person name="De Goeij J.M."/>
            <person name="Aranda M."/>
            <person name="Bell S.C."/>
            <person name="Webster N.S."/>
        </authorList>
    </citation>
    <scope>NUCLEOTIDE SEQUENCE</scope>
    <source>
        <strain evidence="12">SB0662_bin_9</strain>
    </source>
</reference>
<comment type="function">
    <text evidence="8">Involved in the biosynthesis of the chorismate, which leads to the biosynthesis of aromatic amino acids. Catalyzes the reversible NADPH linked reduction of 3-dehydroshikimate (DHSA) to yield shikimate (SA).</text>
</comment>
<dbReference type="GO" id="GO:0004764">
    <property type="term" value="F:shikimate 3-dehydrogenase (NADP+) activity"/>
    <property type="evidence" value="ECO:0007669"/>
    <property type="project" value="UniProtKB-UniRule"/>
</dbReference>
<comment type="subunit">
    <text evidence="8">Homodimer.</text>
</comment>
<evidence type="ECO:0000256" key="2">
    <source>
        <dbReference type="ARBA" id="ARBA00012962"/>
    </source>
</evidence>
<comment type="catalytic activity">
    <reaction evidence="7 8">
        <text>shikimate + NADP(+) = 3-dehydroshikimate + NADPH + H(+)</text>
        <dbReference type="Rhea" id="RHEA:17737"/>
        <dbReference type="ChEBI" id="CHEBI:15378"/>
        <dbReference type="ChEBI" id="CHEBI:16630"/>
        <dbReference type="ChEBI" id="CHEBI:36208"/>
        <dbReference type="ChEBI" id="CHEBI:57783"/>
        <dbReference type="ChEBI" id="CHEBI:58349"/>
        <dbReference type="EC" id="1.1.1.25"/>
    </reaction>
</comment>
<evidence type="ECO:0000256" key="1">
    <source>
        <dbReference type="ARBA" id="ARBA00004871"/>
    </source>
</evidence>
<comment type="caution">
    <text evidence="12">The sequence shown here is derived from an EMBL/GenBank/DDBJ whole genome shotgun (WGS) entry which is preliminary data.</text>
</comment>
<dbReference type="InterPro" id="IPR036291">
    <property type="entry name" value="NAD(P)-bd_dom_sf"/>
</dbReference>
<feature type="binding site" evidence="8">
    <location>
        <position position="72"/>
    </location>
    <ligand>
        <name>shikimate</name>
        <dbReference type="ChEBI" id="CHEBI:36208"/>
    </ligand>
</feature>
<evidence type="ECO:0000259" key="9">
    <source>
        <dbReference type="Pfam" id="PF01488"/>
    </source>
</evidence>
<dbReference type="NCBIfam" id="NF001314">
    <property type="entry name" value="PRK00258.2-2"/>
    <property type="match status" value="1"/>
</dbReference>
<dbReference type="NCBIfam" id="TIGR00507">
    <property type="entry name" value="aroE"/>
    <property type="match status" value="1"/>
</dbReference>
<dbReference type="Gene3D" id="3.40.50.720">
    <property type="entry name" value="NAD(P)-binding Rossmann-like Domain"/>
    <property type="match status" value="1"/>
</dbReference>
<feature type="domain" description="Shikimate dehydrogenase substrate binding N-terminal" evidence="10">
    <location>
        <begin position="14"/>
        <end position="99"/>
    </location>
</feature>
<evidence type="ECO:0000256" key="4">
    <source>
        <dbReference type="ARBA" id="ARBA00022857"/>
    </source>
</evidence>
<dbReference type="GO" id="GO:0005829">
    <property type="term" value="C:cytosol"/>
    <property type="evidence" value="ECO:0007669"/>
    <property type="project" value="TreeGrafter"/>
</dbReference>
<comment type="similarity">
    <text evidence="8">Belongs to the shikimate dehydrogenase family.</text>
</comment>
<feature type="binding site" evidence="8">
    <location>
        <begin position="22"/>
        <end position="24"/>
    </location>
    <ligand>
        <name>shikimate</name>
        <dbReference type="ChEBI" id="CHEBI:36208"/>
    </ligand>
</feature>
<dbReference type="Pfam" id="PF08501">
    <property type="entry name" value="Shikimate_dh_N"/>
    <property type="match status" value="1"/>
</dbReference>
<feature type="domain" description="Quinate/shikimate 5-dehydrogenase/glutamyl-tRNA reductase" evidence="9">
    <location>
        <begin position="129"/>
        <end position="206"/>
    </location>
</feature>
<feature type="binding site" evidence="8">
    <location>
        <begin position="161"/>
        <end position="166"/>
    </location>
    <ligand>
        <name>NADP(+)</name>
        <dbReference type="ChEBI" id="CHEBI:58349"/>
    </ligand>
</feature>
<keyword evidence="5 8" id="KW-0560">Oxidoreductase</keyword>
<dbReference type="GO" id="GO:0009073">
    <property type="term" value="P:aromatic amino acid family biosynthetic process"/>
    <property type="evidence" value="ECO:0007669"/>
    <property type="project" value="UniProtKB-KW"/>
</dbReference>
<evidence type="ECO:0000313" key="12">
    <source>
        <dbReference type="EMBL" id="MYD88919.1"/>
    </source>
</evidence>
<dbReference type="SUPFAM" id="SSF53223">
    <property type="entry name" value="Aminoacid dehydrogenase-like, N-terminal domain"/>
    <property type="match status" value="1"/>
</dbReference>
<evidence type="ECO:0000256" key="3">
    <source>
        <dbReference type="ARBA" id="ARBA00022605"/>
    </source>
</evidence>
<dbReference type="GO" id="GO:0050661">
    <property type="term" value="F:NADP binding"/>
    <property type="evidence" value="ECO:0007669"/>
    <property type="project" value="InterPro"/>
</dbReference>
<evidence type="ECO:0000256" key="8">
    <source>
        <dbReference type="HAMAP-Rule" id="MF_00222"/>
    </source>
</evidence>
<dbReference type="PANTHER" id="PTHR21089">
    <property type="entry name" value="SHIKIMATE DEHYDROGENASE"/>
    <property type="match status" value="1"/>
</dbReference>
<dbReference type="PANTHER" id="PTHR21089:SF1">
    <property type="entry name" value="BIFUNCTIONAL 3-DEHYDROQUINATE DEHYDRATASE_SHIKIMATE DEHYDROGENASE, CHLOROPLASTIC"/>
    <property type="match status" value="1"/>
</dbReference>
<feature type="binding site" evidence="8">
    <location>
        <begin position="137"/>
        <end position="141"/>
    </location>
    <ligand>
        <name>NADP(+)</name>
        <dbReference type="ChEBI" id="CHEBI:58349"/>
    </ligand>
</feature>
<dbReference type="GO" id="GO:0009423">
    <property type="term" value="P:chorismate biosynthetic process"/>
    <property type="evidence" value="ECO:0007669"/>
    <property type="project" value="UniProtKB-UniRule"/>
</dbReference>
<keyword evidence="3 8" id="KW-0028">Amino-acid biosynthesis</keyword>
<feature type="active site" description="Proton acceptor" evidence="8">
    <location>
        <position position="76"/>
    </location>
</feature>
<dbReference type="AlphaFoldDB" id="A0A6B1DM91"/>
<comment type="pathway">
    <text evidence="1 8">Metabolic intermediate biosynthesis; chorismate biosynthesis; chorismate from D-erythrose 4-phosphate and phosphoenolpyruvate: step 4/7.</text>
</comment>
<feature type="binding site" evidence="8">
    <location>
        <position position="257"/>
    </location>
    <ligand>
        <name>NADP(+)</name>
        <dbReference type="ChEBI" id="CHEBI:58349"/>
    </ligand>
</feature>